<reference evidence="2" key="1">
    <citation type="submission" date="2019-02" db="EMBL/GenBank/DDBJ databases">
        <title>Deep-cultivation of Planctomycetes and their phenomic and genomic characterization uncovers novel biology.</title>
        <authorList>
            <person name="Wiegand S."/>
            <person name="Jogler M."/>
            <person name="Boedeker C."/>
            <person name="Pinto D."/>
            <person name="Vollmers J."/>
            <person name="Rivas-Marin E."/>
            <person name="Kohn T."/>
            <person name="Peeters S.H."/>
            <person name="Heuer A."/>
            <person name="Rast P."/>
            <person name="Oberbeckmann S."/>
            <person name="Bunk B."/>
            <person name="Jeske O."/>
            <person name="Meyerdierks A."/>
            <person name="Storesund J.E."/>
            <person name="Kallscheuer N."/>
            <person name="Luecker S."/>
            <person name="Lage O.M."/>
            <person name="Pohl T."/>
            <person name="Merkel B.J."/>
            <person name="Hornburger P."/>
            <person name="Mueller R.-W."/>
            <person name="Bruemmer F."/>
            <person name="Labrenz M."/>
            <person name="Spormann A.M."/>
            <person name="Op den Camp H."/>
            <person name="Overmann J."/>
            <person name="Amann R."/>
            <person name="Jetten M.S.M."/>
            <person name="Mascher T."/>
            <person name="Medema M.H."/>
            <person name="Devos D.P."/>
            <person name="Kaster A.-K."/>
            <person name="Ovreas L."/>
            <person name="Rohde M."/>
            <person name="Galperin M.Y."/>
            <person name="Jogler C."/>
        </authorList>
    </citation>
    <scope>NUCLEOTIDE SEQUENCE [LARGE SCALE GENOMIC DNA]</scope>
    <source>
        <strain evidence="2">Pan97</strain>
    </source>
</reference>
<name>A0A518CET6_9BACT</name>
<dbReference type="AlphaFoldDB" id="A0A518CET6"/>
<evidence type="ECO:0000313" key="1">
    <source>
        <dbReference type="EMBL" id="QDU77684.1"/>
    </source>
</evidence>
<accession>A0A518CET6</accession>
<dbReference type="OrthoDB" id="242387at2"/>
<dbReference type="KEGG" id="bvo:Pan97_47570"/>
<organism evidence="1 2">
    <name type="scientific">Bremerella volcania</name>
    <dbReference type="NCBI Taxonomy" id="2527984"/>
    <lineage>
        <taxon>Bacteria</taxon>
        <taxon>Pseudomonadati</taxon>
        <taxon>Planctomycetota</taxon>
        <taxon>Planctomycetia</taxon>
        <taxon>Pirellulales</taxon>
        <taxon>Pirellulaceae</taxon>
        <taxon>Bremerella</taxon>
    </lineage>
</organism>
<sequence length="287" mass="31286">MAPTIPTVPSKDGEVNKYNLLSIPVNTPRLYYVNGIRNSAKDHALTASLLSIVCEHPVYGVYNLSNGAILDLGQCLLDYTQNASARVFGNRKLVPGKMLRDDEVKKIVDETVKGAFVWNQATVTLFREVANNYGRNTLIVAHSQGNLITSNALFIIERVFGSAALKYVRVYSLASPSPAWPLGLRYTNGGGGRQENAFMNDLVALLRPHNLAAKVGVSRFQNAGDFRTHAGSGVVGITPHGVNENIALNFLKSIRTDLGKSKEFPPDFLEKSSQKAEDAIKMIGVNK</sequence>
<keyword evidence="2" id="KW-1185">Reference proteome</keyword>
<dbReference type="Proteomes" id="UP000318626">
    <property type="component" value="Chromosome"/>
</dbReference>
<proteinExistence type="predicted"/>
<evidence type="ECO:0000313" key="2">
    <source>
        <dbReference type="Proteomes" id="UP000318626"/>
    </source>
</evidence>
<gene>
    <name evidence="1" type="ORF">Pan97_47570</name>
</gene>
<dbReference type="EMBL" id="CP036289">
    <property type="protein sequence ID" value="QDU77684.1"/>
    <property type="molecule type" value="Genomic_DNA"/>
</dbReference>
<dbReference type="RefSeq" id="WP_144976733.1">
    <property type="nucleotide sequence ID" value="NZ_CP036289.1"/>
</dbReference>
<protein>
    <submittedName>
        <fullName evidence="1">Uncharacterized protein</fullName>
    </submittedName>
</protein>